<reference evidence="2 3" key="1">
    <citation type="journal article" date="2023" name="Limnol Oceanogr Lett">
        <title>Environmental adaptations by the intertidal Antarctic cyanobacterium Halotia branconii CENA392 as revealed using long-read genome sequencing.</title>
        <authorList>
            <person name="Dextro R.B."/>
            <person name="Delbaje E."/>
            <person name="Freitas P.N.N."/>
            <person name="Geraldes V."/>
            <person name="Pinto E."/>
            <person name="Long P.F."/>
            <person name="Fiore M.F."/>
        </authorList>
    </citation>
    <scope>NUCLEOTIDE SEQUENCE [LARGE SCALE GENOMIC DNA]</scope>
    <source>
        <strain evidence="2 3">CENA392</strain>
    </source>
</reference>
<dbReference type="AlphaFoldDB" id="A0AAJ6NUN9"/>
<feature type="domain" description="Cupin type-2" evidence="1">
    <location>
        <begin position="5"/>
        <end position="68"/>
    </location>
</feature>
<gene>
    <name evidence="2" type="ORF">QI031_04895</name>
</gene>
<keyword evidence="3" id="KW-1185">Reference proteome</keyword>
<dbReference type="KEGG" id="hbq:QI031_04895"/>
<sequence length="131" mass="14257">MMEELCPKGSGAPPHVHIWSDETFYVLEGEVTFLMNDEMSQVAAGSFVVIPRNTVHGFRVDSEVARVLNSYMPASWETAVVALAEPAESRTIPPHGRTRPSQVHVTALMKAFGMTPVSGPDPLRPSNSNVP</sequence>
<dbReference type="PANTHER" id="PTHR36440:SF1">
    <property type="entry name" value="PUTATIVE (AFU_ORTHOLOGUE AFUA_8G07350)-RELATED"/>
    <property type="match status" value="1"/>
</dbReference>
<dbReference type="SUPFAM" id="SSF51182">
    <property type="entry name" value="RmlC-like cupins"/>
    <property type="match status" value="1"/>
</dbReference>
<name>A0AAJ6NUN9_9CYAN</name>
<dbReference type="InterPro" id="IPR013096">
    <property type="entry name" value="Cupin_2"/>
</dbReference>
<dbReference type="Gene3D" id="2.60.120.10">
    <property type="entry name" value="Jelly Rolls"/>
    <property type="match status" value="1"/>
</dbReference>
<evidence type="ECO:0000313" key="3">
    <source>
        <dbReference type="Proteomes" id="UP001223520"/>
    </source>
</evidence>
<protein>
    <submittedName>
        <fullName evidence="2">Cupin domain-containing protein</fullName>
    </submittedName>
</protein>
<evidence type="ECO:0000313" key="2">
    <source>
        <dbReference type="EMBL" id="WGV26843.1"/>
    </source>
</evidence>
<organism evidence="2 3">
    <name type="scientific">Halotia branconii CENA392</name>
    <dbReference type="NCBI Taxonomy" id="1539056"/>
    <lineage>
        <taxon>Bacteria</taxon>
        <taxon>Bacillati</taxon>
        <taxon>Cyanobacteriota</taxon>
        <taxon>Cyanophyceae</taxon>
        <taxon>Nostocales</taxon>
        <taxon>Nodulariaceae</taxon>
        <taxon>Halotia</taxon>
    </lineage>
</organism>
<dbReference type="Pfam" id="PF07883">
    <property type="entry name" value="Cupin_2"/>
    <property type="match status" value="1"/>
</dbReference>
<accession>A0AAJ6NUN9</accession>
<evidence type="ECO:0000259" key="1">
    <source>
        <dbReference type="Pfam" id="PF07883"/>
    </source>
</evidence>
<dbReference type="InterPro" id="IPR014710">
    <property type="entry name" value="RmlC-like_jellyroll"/>
</dbReference>
<dbReference type="InterPro" id="IPR053146">
    <property type="entry name" value="QDO-like"/>
</dbReference>
<dbReference type="PANTHER" id="PTHR36440">
    <property type="entry name" value="PUTATIVE (AFU_ORTHOLOGUE AFUA_8G07350)-RELATED"/>
    <property type="match status" value="1"/>
</dbReference>
<proteinExistence type="predicted"/>
<dbReference type="EMBL" id="CP124543">
    <property type="protein sequence ID" value="WGV26843.1"/>
    <property type="molecule type" value="Genomic_DNA"/>
</dbReference>
<dbReference type="Proteomes" id="UP001223520">
    <property type="component" value="Chromosome"/>
</dbReference>
<dbReference type="InterPro" id="IPR011051">
    <property type="entry name" value="RmlC_Cupin_sf"/>
</dbReference>